<dbReference type="STRING" id="1413210.U472_04750"/>
<evidence type="ECO:0000256" key="8">
    <source>
        <dbReference type="HAMAP-Rule" id="MF_00107"/>
    </source>
</evidence>
<dbReference type="UniPathway" id="UPA00056">
    <property type="reaction ID" value="UER00095"/>
</dbReference>
<feature type="binding site" evidence="8">
    <location>
        <begin position="132"/>
        <end position="135"/>
    </location>
    <ligand>
        <name>4-CDP-2-C-methyl-D-erythritol 2-phosphate</name>
        <dbReference type="ChEBI" id="CHEBI:57919"/>
    </ligand>
</feature>
<dbReference type="GO" id="GO:0008685">
    <property type="term" value="F:2-C-methyl-D-erythritol 2,4-cyclodiphosphate synthase activity"/>
    <property type="evidence" value="ECO:0007669"/>
    <property type="project" value="UniProtKB-UniRule"/>
</dbReference>
<evidence type="ECO:0000256" key="6">
    <source>
        <dbReference type="ARBA" id="ARBA00023229"/>
    </source>
</evidence>
<dbReference type="SUPFAM" id="SSF69765">
    <property type="entry name" value="IpsF-like"/>
    <property type="match status" value="1"/>
</dbReference>
<comment type="pathway">
    <text evidence="2 8">Isoprenoid biosynthesis; isopentenyl diphosphate biosynthesis via DXP pathway; isopentenyl diphosphate from 1-deoxy-D-xylulose 5-phosphate: step 4/6.</text>
</comment>
<keyword evidence="7 8" id="KW-0456">Lyase</keyword>
<sequence length="157" mass="17046">MRVGIGYDVHKLVEGESLILGGVKIDYSHGLEGHSDADVLLHAIKDALLGAVGEGDIGRHFPDDDPQYKGISSLKLLAEVSKLIFNKGFELNNLDGVIIAQKPKLAPYIKRMEENIAQVLDADLDKVNIKATTTERLGFVGREEGIAAEAIVSVKER</sequence>
<proteinExistence type="inferred from homology"/>
<feature type="binding site" evidence="8">
    <location>
        <begin position="8"/>
        <end position="10"/>
    </location>
    <ligand>
        <name>4-CDP-2-C-methyl-D-erythritol 2-phosphate</name>
        <dbReference type="ChEBI" id="CHEBI:57919"/>
    </ligand>
</feature>
<keyword evidence="5 8" id="KW-0479">Metal-binding</keyword>
<comment type="similarity">
    <text evidence="3 8 9">Belongs to the IspF family.</text>
</comment>
<accession>A0A285H8K5</accession>
<dbReference type="FunFam" id="3.30.1330.50:FF:000001">
    <property type="entry name" value="2-C-methyl-D-erythritol 2,4-cyclodiphosphate synthase"/>
    <property type="match status" value="1"/>
</dbReference>
<comment type="catalytic activity">
    <reaction evidence="1 8 9">
        <text>4-CDP-2-C-methyl-D-erythritol 2-phosphate = 2-C-methyl-D-erythritol 2,4-cyclic diphosphate + CMP</text>
        <dbReference type="Rhea" id="RHEA:23864"/>
        <dbReference type="ChEBI" id="CHEBI:57919"/>
        <dbReference type="ChEBI" id="CHEBI:58483"/>
        <dbReference type="ChEBI" id="CHEBI:60377"/>
        <dbReference type="EC" id="4.6.1.12"/>
    </reaction>
</comment>
<evidence type="ECO:0000256" key="1">
    <source>
        <dbReference type="ARBA" id="ARBA00000200"/>
    </source>
</evidence>
<dbReference type="InterPro" id="IPR003526">
    <property type="entry name" value="MECDP_synthase"/>
</dbReference>
<dbReference type="NCBIfam" id="TIGR00151">
    <property type="entry name" value="ispF"/>
    <property type="match status" value="1"/>
</dbReference>
<organism evidence="11 12">
    <name type="scientific">Orenia metallireducens</name>
    <dbReference type="NCBI Taxonomy" id="1413210"/>
    <lineage>
        <taxon>Bacteria</taxon>
        <taxon>Bacillati</taxon>
        <taxon>Bacillota</taxon>
        <taxon>Clostridia</taxon>
        <taxon>Halanaerobiales</taxon>
        <taxon>Halobacteroidaceae</taxon>
        <taxon>Orenia</taxon>
    </lineage>
</organism>
<feature type="binding site" evidence="8">
    <location>
        <begin position="56"/>
        <end position="58"/>
    </location>
    <ligand>
        <name>4-CDP-2-C-methyl-D-erythritol 2-phosphate</name>
        <dbReference type="ChEBI" id="CHEBI:57919"/>
    </ligand>
</feature>
<keyword evidence="12" id="KW-1185">Reference proteome</keyword>
<dbReference type="PANTHER" id="PTHR43181">
    <property type="entry name" value="2-C-METHYL-D-ERYTHRITOL 2,4-CYCLODIPHOSPHATE SYNTHASE, CHLOROPLASTIC"/>
    <property type="match status" value="1"/>
</dbReference>
<dbReference type="CDD" id="cd00554">
    <property type="entry name" value="MECDP_synthase"/>
    <property type="match status" value="1"/>
</dbReference>
<name>A0A285H8K5_9FIRM</name>
<evidence type="ECO:0000259" key="10">
    <source>
        <dbReference type="Pfam" id="PF02542"/>
    </source>
</evidence>
<gene>
    <name evidence="8" type="primary">ispF</name>
    <name evidence="11" type="ORF">SAMN06265827_115110</name>
</gene>
<evidence type="ECO:0000256" key="3">
    <source>
        <dbReference type="ARBA" id="ARBA00008480"/>
    </source>
</evidence>
<feature type="domain" description="2-C-methyl-D-erythritol 2,4-cyclodiphosphate synthase" evidence="10">
    <location>
        <begin position="1"/>
        <end position="154"/>
    </location>
</feature>
<feature type="binding site" evidence="8">
    <location>
        <begin position="34"/>
        <end position="35"/>
    </location>
    <ligand>
        <name>4-CDP-2-C-methyl-D-erythritol 2-phosphate</name>
        <dbReference type="ChEBI" id="CHEBI:57919"/>
    </ligand>
</feature>
<evidence type="ECO:0000256" key="7">
    <source>
        <dbReference type="ARBA" id="ARBA00023239"/>
    </source>
</evidence>
<dbReference type="PANTHER" id="PTHR43181:SF1">
    <property type="entry name" value="2-C-METHYL-D-ERYTHRITOL 2,4-CYCLODIPHOSPHATE SYNTHASE, CHLOROPLASTIC"/>
    <property type="match status" value="1"/>
</dbReference>
<comment type="subunit">
    <text evidence="8">Homotrimer.</text>
</comment>
<evidence type="ECO:0000256" key="4">
    <source>
        <dbReference type="ARBA" id="ARBA00012579"/>
    </source>
</evidence>
<dbReference type="GO" id="GO:0046872">
    <property type="term" value="F:metal ion binding"/>
    <property type="evidence" value="ECO:0007669"/>
    <property type="project" value="UniProtKB-KW"/>
</dbReference>
<comment type="cofactor">
    <cofactor evidence="8">
        <name>a divalent metal cation</name>
        <dbReference type="ChEBI" id="CHEBI:60240"/>
    </cofactor>
    <text evidence="8">Binds 1 divalent metal cation per subunit.</text>
</comment>
<dbReference type="GO" id="GO:0016114">
    <property type="term" value="P:terpenoid biosynthetic process"/>
    <property type="evidence" value="ECO:0007669"/>
    <property type="project" value="InterPro"/>
</dbReference>
<dbReference type="Pfam" id="PF02542">
    <property type="entry name" value="YgbB"/>
    <property type="match status" value="1"/>
</dbReference>
<dbReference type="OrthoDB" id="9804336at2"/>
<feature type="binding site" evidence="8">
    <location>
        <position position="10"/>
    </location>
    <ligand>
        <name>a divalent metal cation</name>
        <dbReference type="ChEBI" id="CHEBI:60240"/>
    </ligand>
</feature>
<dbReference type="InterPro" id="IPR020555">
    <property type="entry name" value="MECDP_synthase_CS"/>
</dbReference>
<dbReference type="Gene3D" id="3.30.1330.50">
    <property type="entry name" value="2-C-methyl-D-erythritol 2,4-cyclodiphosphate synthase"/>
    <property type="match status" value="1"/>
</dbReference>
<dbReference type="EC" id="4.6.1.12" evidence="4 8"/>
<evidence type="ECO:0000256" key="9">
    <source>
        <dbReference type="RuleBase" id="RU004395"/>
    </source>
</evidence>
<feature type="binding site" evidence="8">
    <location>
        <begin position="61"/>
        <end position="65"/>
    </location>
    <ligand>
        <name>4-CDP-2-C-methyl-D-erythritol 2-phosphate</name>
        <dbReference type="ChEBI" id="CHEBI:57919"/>
    </ligand>
</feature>
<dbReference type="HAMAP" id="MF_00107">
    <property type="entry name" value="IspF"/>
    <property type="match status" value="1"/>
</dbReference>
<dbReference type="GO" id="GO:0019288">
    <property type="term" value="P:isopentenyl diphosphate biosynthetic process, methylerythritol 4-phosphate pathway"/>
    <property type="evidence" value="ECO:0007669"/>
    <property type="project" value="UniProtKB-UniRule"/>
</dbReference>
<evidence type="ECO:0000313" key="11">
    <source>
        <dbReference type="EMBL" id="SNY32058.1"/>
    </source>
</evidence>
<feature type="binding site" evidence="8">
    <location>
        <position position="142"/>
    </location>
    <ligand>
        <name>4-CDP-2-C-methyl-D-erythritol 2-phosphate</name>
        <dbReference type="ChEBI" id="CHEBI:57919"/>
    </ligand>
</feature>
<feature type="binding site" evidence="8">
    <location>
        <position position="139"/>
    </location>
    <ligand>
        <name>4-CDP-2-C-methyl-D-erythritol 2-phosphate</name>
        <dbReference type="ChEBI" id="CHEBI:57919"/>
    </ligand>
</feature>
<keyword evidence="6 8" id="KW-0414">Isoprene biosynthesis</keyword>
<evidence type="ECO:0000256" key="2">
    <source>
        <dbReference type="ARBA" id="ARBA00004709"/>
    </source>
</evidence>
<dbReference type="PROSITE" id="PS01350">
    <property type="entry name" value="ISPF"/>
    <property type="match status" value="1"/>
</dbReference>
<feature type="binding site" evidence="8">
    <location>
        <position position="42"/>
    </location>
    <ligand>
        <name>a divalent metal cation</name>
        <dbReference type="ChEBI" id="CHEBI:60240"/>
    </ligand>
</feature>
<dbReference type="EMBL" id="OBDZ01000015">
    <property type="protein sequence ID" value="SNY32058.1"/>
    <property type="molecule type" value="Genomic_DNA"/>
</dbReference>
<dbReference type="InterPro" id="IPR036571">
    <property type="entry name" value="MECDP_synthase_sf"/>
</dbReference>
<feature type="site" description="Transition state stabilizer" evidence="8">
    <location>
        <position position="133"/>
    </location>
</feature>
<dbReference type="AlphaFoldDB" id="A0A285H8K5"/>
<protein>
    <recommendedName>
        <fullName evidence="4 8">2-C-methyl-D-erythritol 2,4-cyclodiphosphate synthase</fullName>
        <shortName evidence="8">MECDP-synthase</shortName>
        <shortName evidence="8">MECPP-synthase</shortName>
        <shortName evidence="8">MECPS</shortName>
        <ecNumber evidence="4 8">4.6.1.12</ecNumber>
    </recommendedName>
</protein>
<comment type="caution">
    <text evidence="8">Lacks conserved residue(s) required for the propagation of feature annotation.</text>
</comment>
<evidence type="ECO:0000313" key="12">
    <source>
        <dbReference type="Proteomes" id="UP000219573"/>
    </source>
</evidence>
<dbReference type="Proteomes" id="UP000219573">
    <property type="component" value="Unassembled WGS sequence"/>
</dbReference>
<evidence type="ECO:0000256" key="5">
    <source>
        <dbReference type="ARBA" id="ARBA00022723"/>
    </source>
</evidence>
<reference evidence="12" key="1">
    <citation type="submission" date="2017-09" db="EMBL/GenBank/DDBJ databases">
        <authorList>
            <person name="Varghese N."/>
            <person name="Submissions S."/>
        </authorList>
    </citation>
    <scope>NUCLEOTIDE SEQUENCE [LARGE SCALE GENOMIC DNA]</scope>
    <source>
        <strain evidence="12">MSL47</strain>
    </source>
</reference>
<dbReference type="RefSeq" id="WP_097018187.1">
    <property type="nucleotide sequence ID" value="NZ_OBDZ01000015.1"/>
</dbReference>
<comment type="function">
    <text evidence="8">Involved in the biosynthesis of isopentenyl diphosphate (IPP) and dimethylallyl diphosphate (DMAPP), two major building blocks of isoprenoid compounds. Catalyzes the conversion of 4-diphosphocytidyl-2-C-methyl-D-erythritol 2-phosphate (CDP-ME2P) to 2-C-methyl-D-erythritol 2,4-cyclodiphosphate (ME-CPP) with a corresponding release of cytidine 5-monophosphate (CMP).</text>
</comment>
<feature type="binding site" evidence="8">
    <location>
        <position position="8"/>
    </location>
    <ligand>
        <name>a divalent metal cation</name>
        <dbReference type="ChEBI" id="CHEBI:60240"/>
    </ligand>
</feature>
<feature type="site" description="Transition state stabilizer" evidence="8">
    <location>
        <position position="34"/>
    </location>
</feature>